<dbReference type="RefSeq" id="WP_039352852.1">
    <property type="nucleotide sequence ID" value="NZ_FOLA01000009.1"/>
</dbReference>
<gene>
    <name evidence="1" type="ORF">OA86_10770</name>
</gene>
<evidence type="ECO:0000313" key="2">
    <source>
        <dbReference type="Proteomes" id="UP000031473"/>
    </source>
</evidence>
<dbReference type="AlphaFoldDB" id="A0A0C1D3Z0"/>
<evidence type="ECO:0000313" key="1">
    <source>
        <dbReference type="EMBL" id="KIA88505.1"/>
    </source>
</evidence>
<dbReference type="Proteomes" id="UP000031473">
    <property type="component" value="Unassembled WGS sequence"/>
</dbReference>
<dbReference type="EMBL" id="JSYL01000007">
    <property type="protein sequence ID" value="KIA88505.1"/>
    <property type="molecule type" value="Genomic_DNA"/>
</dbReference>
<keyword evidence="2" id="KW-1185">Reference proteome</keyword>
<reference evidence="1 2" key="1">
    <citation type="submission" date="2014-10" db="EMBL/GenBank/DDBJ databases">
        <title>Kaistella jeonii genome.</title>
        <authorList>
            <person name="Clayton J.T."/>
            <person name="Newman J.D."/>
        </authorList>
    </citation>
    <scope>NUCLEOTIDE SEQUENCE [LARGE SCALE GENOMIC DNA]</scope>
    <source>
        <strain evidence="1 2">DSM 17048</strain>
    </source>
</reference>
<proteinExistence type="predicted"/>
<accession>A0A0C1D3Z0</accession>
<comment type="caution">
    <text evidence="1">The sequence shown here is derived from an EMBL/GenBank/DDBJ whole genome shotgun (WGS) entry which is preliminary data.</text>
</comment>
<name>A0A0C1D3Z0_9FLAO</name>
<sequence>MKKSIAILSIVVILSFQTSMKDHECSLPKTGSFSATSLLPEHIPALSFACFKMDGAESPPWKDPWQWFKIFRKFWEF</sequence>
<protein>
    <submittedName>
        <fullName evidence="1">Uncharacterized protein</fullName>
    </submittedName>
</protein>
<organism evidence="1 2">
    <name type="scientific">Kaistella jeonii</name>
    <dbReference type="NCBI Taxonomy" id="266749"/>
    <lineage>
        <taxon>Bacteria</taxon>
        <taxon>Pseudomonadati</taxon>
        <taxon>Bacteroidota</taxon>
        <taxon>Flavobacteriia</taxon>
        <taxon>Flavobacteriales</taxon>
        <taxon>Weeksellaceae</taxon>
        <taxon>Chryseobacterium group</taxon>
        <taxon>Kaistella</taxon>
    </lineage>
</organism>